<gene>
    <name evidence="1" type="ORF">BO80DRAFT_395665</name>
</gene>
<dbReference type="PANTHER" id="PTHR37285:SF5">
    <property type="entry name" value="SPORE WALL MATURATION PROTEIN DIT1"/>
    <property type="match status" value="1"/>
</dbReference>
<dbReference type="VEuPathDB" id="FungiDB:BO80DRAFT_395665"/>
<dbReference type="STRING" id="1448316.A0A395HEI0"/>
<dbReference type="Pfam" id="PF05141">
    <property type="entry name" value="DIT1_PvcA"/>
    <property type="match status" value="1"/>
</dbReference>
<evidence type="ECO:0000313" key="1">
    <source>
        <dbReference type="EMBL" id="RAL06150.1"/>
    </source>
</evidence>
<keyword evidence="2" id="KW-1185">Reference proteome</keyword>
<reference evidence="1 2" key="1">
    <citation type="submission" date="2018-02" db="EMBL/GenBank/DDBJ databases">
        <title>The genomes of Aspergillus section Nigri reveals drivers in fungal speciation.</title>
        <authorList>
            <consortium name="DOE Joint Genome Institute"/>
            <person name="Vesth T.C."/>
            <person name="Nybo J."/>
            <person name="Theobald S."/>
            <person name="Brandl J."/>
            <person name="Frisvad J.C."/>
            <person name="Nielsen K.F."/>
            <person name="Lyhne E.K."/>
            <person name="Kogle M.E."/>
            <person name="Kuo A."/>
            <person name="Riley R."/>
            <person name="Clum A."/>
            <person name="Nolan M."/>
            <person name="Lipzen A."/>
            <person name="Salamov A."/>
            <person name="Henrissat B."/>
            <person name="Wiebenga A."/>
            <person name="De vries R.P."/>
            <person name="Grigoriev I.V."/>
            <person name="Mortensen U.H."/>
            <person name="Andersen M.R."/>
            <person name="Baker S.E."/>
        </authorList>
    </citation>
    <scope>NUCLEOTIDE SEQUENCE [LARGE SCALE GENOMIC DNA]</scope>
    <source>
        <strain evidence="1 2">CBS 121593</strain>
    </source>
</reference>
<dbReference type="EMBL" id="KZ824419">
    <property type="protein sequence ID" value="RAL06150.1"/>
    <property type="molecule type" value="Genomic_DNA"/>
</dbReference>
<dbReference type="OrthoDB" id="429813at2759"/>
<sequence length="470" mass="53529">MDSTTEVSSMLSALTLHSAEFKLDDEALQKASQILGIINRYRTPMPANEKDRSDEGNFKFLSIIYGKVRAQEPIQMILPAFPFKSPNQKNKTLGYLPDKGEDVSLAHLNGLCKAIGETYAPGAKLTIASDGLVYNDILEVRDSVVWKYGQALRRLVAEKEYDHIEFVRLRNLIHWNEDIILDSATYEALAPHFRQKLIDHYTPLGFDVDEKIKSDDDVCTTYRGYIKFLTKDLELVFEKNISLSKKKHKTNVGKIAKTMIGRGVAFAEAIRKNFPNYVRLSIHPSNGSNKISINVLPLTSSPITPWHSCPSYTLDGRFKYAWREVFATNPDMELVYRDGRPWCYRDKTALYSWSMPVYIDPNYPSGVTVTPLFPSSLLPGDMEKAQALAQENSPVILQGFENTLDNELYIEREEYSDPSFSRDLDMILAVRDQDVTAFHELEHFIRTGHFAFDDASPLVEEDNEEVDDLD</sequence>
<name>A0A395HEI0_9EURO</name>
<proteinExistence type="predicted"/>
<organism evidence="1 2">
    <name type="scientific">Aspergillus ibericus CBS 121593</name>
    <dbReference type="NCBI Taxonomy" id="1448316"/>
    <lineage>
        <taxon>Eukaryota</taxon>
        <taxon>Fungi</taxon>
        <taxon>Dikarya</taxon>
        <taxon>Ascomycota</taxon>
        <taxon>Pezizomycotina</taxon>
        <taxon>Eurotiomycetes</taxon>
        <taxon>Eurotiomycetidae</taxon>
        <taxon>Eurotiales</taxon>
        <taxon>Aspergillaceae</taxon>
        <taxon>Aspergillus</taxon>
        <taxon>Aspergillus subgen. Circumdati</taxon>
    </lineage>
</organism>
<dbReference type="GeneID" id="37222187"/>
<dbReference type="Proteomes" id="UP000249402">
    <property type="component" value="Unassembled WGS sequence"/>
</dbReference>
<dbReference type="RefSeq" id="XP_025580477.1">
    <property type="nucleotide sequence ID" value="XM_025717322.1"/>
</dbReference>
<dbReference type="PANTHER" id="PTHR37285">
    <property type="entry name" value="SPORE WALL MATURATION PROTEIN DIT1"/>
    <property type="match status" value="1"/>
</dbReference>
<protein>
    <submittedName>
        <fullName evidence="1">Pyoverdine/dityrosine biosynthesis protein</fullName>
    </submittedName>
</protein>
<dbReference type="InterPro" id="IPR007817">
    <property type="entry name" value="Isocyanide_synthase_DIT1"/>
</dbReference>
<evidence type="ECO:0000313" key="2">
    <source>
        <dbReference type="Proteomes" id="UP000249402"/>
    </source>
</evidence>
<accession>A0A395HEI0</accession>
<dbReference type="AlphaFoldDB" id="A0A395HEI0"/>